<organism evidence="1 2">
    <name type="scientific">Thermogymnomonas acidicola</name>
    <dbReference type="NCBI Taxonomy" id="399579"/>
    <lineage>
        <taxon>Archaea</taxon>
        <taxon>Methanobacteriati</taxon>
        <taxon>Thermoplasmatota</taxon>
        <taxon>Thermoplasmata</taxon>
        <taxon>Thermoplasmatales</taxon>
        <taxon>Thermogymnomonas</taxon>
    </lineage>
</organism>
<proteinExistence type="predicted"/>
<evidence type="ECO:0000313" key="2">
    <source>
        <dbReference type="Proteomes" id="UP000632195"/>
    </source>
</evidence>
<sequence length="143" mass="16323">MSANYGYYQIGNHYYFTPSSTWTVTAEATTANTNLQELIGGTWDFTVAQNPFVVIPDTVYKITPTEVSWANITVNGVTVSSQVLQICLTFQTQYFIDMYWESHAQIPMELYSNGQVYGEMWHNGNVVVDWQELIKQVTEVVKD</sequence>
<dbReference type="AlphaFoldDB" id="A0AA37F9J9"/>
<reference evidence="1" key="1">
    <citation type="journal article" date="2014" name="Int. J. Syst. Evol. Microbiol.">
        <title>Complete genome sequence of Corynebacterium casei LMG S-19264T (=DSM 44701T), isolated from a smear-ripened cheese.</title>
        <authorList>
            <consortium name="US DOE Joint Genome Institute (JGI-PGF)"/>
            <person name="Walter F."/>
            <person name="Albersmeier A."/>
            <person name="Kalinowski J."/>
            <person name="Ruckert C."/>
        </authorList>
    </citation>
    <scope>NUCLEOTIDE SEQUENCE</scope>
    <source>
        <strain evidence="1">JCM 13583</strain>
    </source>
</reference>
<evidence type="ECO:0000313" key="1">
    <source>
        <dbReference type="EMBL" id="GGM74036.1"/>
    </source>
</evidence>
<gene>
    <name evidence="1" type="ORF">GCM10007108_10010</name>
</gene>
<reference evidence="1" key="2">
    <citation type="submission" date="2022-09" db="EMBL/GenBank/DDBJ databases">
        <authorList>
            <person name="Sun Q."/>
            <person name="Ohkuma M."/>
        </authorList>
    </citation>
    <scope>NUCLEOTIDE SEQUENCE</scope>
    <source>
        <strain evidence="1">JCM 13583</strain>
    </source>
</reference>
<dbReference type="EMBL" id="BMNY01000001">
    <property type="protein sequence ID" value="GGM74036.1"/>
    <property type="molecule type" value="Genomic_DNA"/>
</dbReference>
<dbReference type="Proteomes" id="UP000632195">
    <property type="component" value="Unassembled WGS sequence"/>
</dbReference>
<comment type="caution">
    <text evidence="1">The sequence shown here is derived from an EMBL/GenBank/DDBJ whole genome shotgun (WGS) entry which is preliminary data.</text>
</comment>
<protein>
    <submittedName>
        <fullName evidence="1">Uncharacterized protein</fullName>
    </submittedName>
</protein>
<accession>A0AA37F9J9</accession>
<keyword evidence="2" id="KW-1185">Reference proteome</keyword>
<dbReference type="RefSeq" id="WP_188680844.1">
    <property type="nucleotide sequence ID" value="NZ_BMNY01000001.1"/>
</dbReference>
<name>A0AA37F9J9_9ARCH</name>